<feature type="compositionally biased region" description="Basic and acidic residues" evidence="1">
    <location>
        <begin position="584"/>
        <end position="597"/>
    </location>
</feature>
<feature type="compositionally biased region" description="Basic and acidic residues" evidence="1">
    <location>
        <begin position="617"/>
        <end position="633"/>
    </location>
</feature>
<feature type="compositionally biased region" description="Acidic residues" evidence="1">
    <location>
        <begin position="182"/>
        <end position="191"/>
    </location>
</feature>
<accession>A0A1L9VCK5</accession>
<dbReference type="RefSeq" id="XP_022398365.1">
    <property type="nucleotide sequence ID" value="XM_022548745.1"/>
</dbReference>
<feature type="region of interest" description="Disordered" evidence="1">
    <location>
        <begin position="541"/>
        <end position="726"/>
    </location>
</feature>
<feature type="compositionally biased region" description="Basic residues" evidence="1">
    <location>
        <begin position="655"/>
        <end position="670"/>
    </location>
</feature>
<feature type="region of interest" description="Disordered" evidence="1">
    <location>
        <begin position="368"/>
        <end position="406"/>
    </location>
</feature>
<feature type="compositionally biased region" description="Basic residues" evidence="1">
    <location>
        <begin position="573"/>
        <end position="583"/>
    </location>
</feature>
<evidence type="ECO:0000256" key="1">
    <source>
        <dbReference type="SAM" id="MobiDB-lite"/>
    </source>
</evidence>
<dbReference type="OrthoDB" id="10265068at2759"/>
<feature type="compositionally biased region" description="Low complexity" evidence="1">
    <location>
        <begin position="78"/>
        <end position="96"/>
    </location>
</feature>
<dbReference type="GeneID" id="34465005"/>
<dbReference type="VEuPathDB" id="FungiDB:ASPGLDRAFT_642140"/>
<name>A0A1L9VCK5_ASPGL</name>
<feature type="region of interest" description="Disordered" evidence="1">
    <location>
        <begin position="57"/>
        <end position="225"/>
    </location>
</feature>
<feature type="compositionally biased region" description="Polar residues" evidence="1">
    <location>
        <begin position="674"/>
        <end position="683"/>
    </location>
</feature>
<feature type="compositionally biased region" description="Acidic residues" evidence="1">
    <location>
        <begin position="546"/>
        <end position="561"/>
    </location>
</feature>
<feature type="compositionally biased region" description="Acidic residues" evidence="1">
    <location>
        <begin position="199"/>
        <end position="217"/>
    </location>
</feature>
<proteinExistence type="predicted"/>
<feature type="compositionally biased region" description="Basic residues" evidence="1">
    <location>
        <begin position="368"/>
        <end position="390"/>
    </location>
</feature>
<evidence type="ECO:0000313" key="2">
    <source>
        <dbReference type="EMBL" id="OJJ81667.1"/>
    </source>
</evidence>
<feature type="compositionally biased region" description="Polar residues" evidence="1">
    <location>
        <begin position="502"/>
        <end position="511"/>
    </location>
</feature>
<dbReference type="EMBL" id="KV878905">
    <property type="protein sequence ID" value="OJJ81667.1"/>
    <property type="molecule type" value="Genomic_DNA"/>
</dbReference>
<reference evidence="3" key="1">
    <citation type="journal article" date="2017" name="Genome Biol.">
        <title>Comparative genomics reveals high biological diversity and specific adaptations in the industrially and medically important fungal genus Aspergillus.</title>
        <authorList>
            <person name="de Vries R.P."/>
            <person name="Riley R."/>
            <person name="Wiebenga A."/>
            <person name="Aguilar-Osorio G."/>
            <person name="Amillis S."/>
            <person name="Uchima C.A."/>
            <person name="Anderluh G."/>
            <person name="Asadollahi M."/>
            <person name="Askin M."/>
            <person name="Barry K."/>
            <person name="Battaglia E."/>
            <person name="Bayram O."/>
            <person name="Benocci T."/>
            <person name="Braus-Stromeyer S.A."/>
            <person name="Caldana C."/>
            <person name="Canovas D."/>
            <person name="Cerqueira G.C."/>
            <person name="Chen F."/>
            <person name="Chen W."/>
            <person name="Choi C."/>
            <person name="Clum A."/>
            <person name="Dos Santos R.A."/>
            <person name="Damasio A.R."/>
            <person name="Diallinas G."/>
            <person name="Emri T."/>
            <person name="Fekete E."/>
            <person name="Flipphi M."/>
            <person name="Freyberg S."/>
            <person name="Gallo A."/>
            <person name="Gournas C."/>
            <person name="Habgood R."/>
            <person name="Hainaut M."/>
            <person name="Harispe M.L."/>
            <person name="Henrissat B."/>
            <person name="Hilden K.S."/>
            <person name="Hope R."/>
            <person name="Hossain A."/>
            <person name="Karabika E."/>
            <person name="Karaffa L."/>
            <person name="Karanyi Z."/>
            <person name="Krasevec N."/>
            <person name="Kuo A."/>
            <person name="Kusch H."/>
            <person name="LaButti K."/>
            <person name="Lagendijk E.L."/>
            <person name="Lapidus A."/>
            <person name="Levasseur A."/>
            <person name="Lindquist E."/>
            <person name="Lipzen A."/>
            <person name="Logrieco A.F."/>
            <person name="MacCabe A."/>
            <person name="Maekelae M.R."/>
            <person name="Malavazi I."/>
            <person name="Melin P."/>
            <person name="Meyer V."/>
            <person name="Mielnichuk N."/>
            <person name="Miskei M."/>
            <person name="Molnar A.P."/>
            <person name="Mule G."/>
            <person name="Ngan C.Y."/>
            <person name="Orejas M."/>
            <person name="Orosz E."/>
            <person name="Ouedraogo J.P."/>
            <person name="Overkamp K.M."/>
            <person name="Park H.-S."/>
            <person name="Perrone G."/>
            <person name="Piumi F."/>
            <person name="Punt P.J."/>
            <person name="Ram A.F."/>
            <person name="Ramon A."/>
            <person name="Rauscher S."/>
            <person name="Record E."/>
            <person name="Riano-Pachon D.M."/>
            <person name="Robert V."/>
            <person name="Roehrig J."/>
            <person name="Ruller R."/>
            <person name="Salamov A."/>
            <person name="Salih N.S."/>
            <person name="Samson R.A."/>
            <person name="Sandor E."/>
            <person name="Sanguinetti M."/>
            <person name="Schuetze T."/>
            <person name="Sepcic K."/>
            <person name="Shelest E."/>
            <person name="Sherlock G."/>
            <person name="Sophianopoulou V."/>
            <person name="Squina F.M."/>
            <person name="Sun H."/>
            <person name="Susca A."/>
            <person name="Todd R.B."/>
            <person name="Tsang A."/>
            <person name="Unkles S.E."/>
            <person name="van de Wiele N."/>
            <person name="van Rossen-Uffink D."/>
            <person name="Oliveira J.V."/>
            <person name="Vesth T.C."/>
            <person name="Visser J."/>
            <person name="Yu J.-H."/>
            <person name="Zhou M."/>
            <person name="Andersen M.R."/>
            <person name="Archer D.B."/>
            <person name="Baker S.E."/>
            <person name="Benoit I."/>
            <person name="Brakhage A.A."/>
            <person name="Braus G.H."/>
            <person name="Fischer R."/>
            <person name="Frisvad J.C."/>
            <person name="Goldman G.H."/>
            <person name="Houbraken J."/>
            <person name="Oakley B."/>
            <person name="Pocsi I."/>
            <person name="Scazzocchio C."/>
            <person name="Seiboth B."/>
            <person name="vanKuyk P.A."/>
            <person name="Wortman J."/>
            <person name="Dyer P.S."/>
            <person name="Grigoriev I.V."/>
        </authorList>
    </citation>
    <scope>NUCLEOTIDE SEQUENCE [LARGE SCALE GENOMIC DNA]</scope>
    <source>
        <strain evidence="3">CBS 516.65</strain>
    </source>
</reference>
<feature type="compositionally biased region" description="Polar residues" evidence="1">
    <location>
        <begin position="459"/>
        <end position="470"/>
    </location>
</feature>
<feature type="region of interest" description="Disordered" evidence="1">
    <location>
        <begin position="433"/>
        <end position="529"/>
    </location>
</feature>
<dbReference type="AlphaFoldDB" id="A0A1L9VCK5"/>
<feature type="compositionally biased region" description="Basic and acidic residues" evidence="1">
    <location>
        <begin position="517"/>
        <end position="529"/>
    </location>
</feature>
<feature type="compositionally biased region" description="Basic and acidic residues" evidence="1">
    <location>
        <begin position="684"/>
        <end position="703"/>
    </location>
</feature>
<feature type="compositionally biased region" description="Basic and acidic residues" evidence="1">
    <location>
        <begin position="491"/>
        <end position="501"/>
    </location>
</feature>
<gene>
    <name evidence="2" type="ORF">ASPGLDRAFT_642140</name>
</gene>
<organism evidence="2 3">
    <name type="scientific">Aspergillus glaucus CBS 516.65</name>
    <dbReference type="NCBI Taxonomy" id="1160497"/>
    <lineage>
        <taxon>Eukaryota</taxon>
        <taxon>Fungi</taxon>
        <taxon>Dikarya</taxon>
        <taxon>Ascomycota</taxon>
        <taxon>Pezizomycotina</taxon>
        <taxon>Eurotiomycetes</taxon>
        <taxon>Eurotiomycetidae</taxon>
        <taxon>Eurotiales</taxon>
        <taxon>Aspergillaceae</taxon>
        <taxon>Aspergillus</taxon>
        <taxon>Aspergillus subgen. Aspergillus</taxon>
    </lineage>
</organism>
<protein>
    <submittedName>
        <fullName evidence="2">Uncharacterized protein</fullName>
    </submittedName>
</protein>
<keyword evidence="3" id="KW-1185">Reference proteome</keyword>
<feature type="compositionally biased region" description="Acidic residues" evidence="1">
    <location>
        <begin position="131"/>
        <end position="141"/>
    </location>
</feature>
<dbReference type="Proteomes" id="UP000184300">
    <property type="component" value="Unassembled WGS sequence"/>
</dbReference>
<feature type="compositionally biased region" description="Basic and acidic residues" evidence="1">
    <location>
        <begin position="440"/>
        <end position="454"/>
    </location>
</feature>
<sequence>MQTRSQKRKMVAAVNTDAYQPFNDEIYLNTVENILSDEHTYNTSFDEYKSSLMGIGEGGEEVQMQGLDGARDDEPTYERSTSTSEETGNNDTNNGRAQLSGKRKSPYFASGRVTRAKAAAAQKLTTRIVEDQSESETELGVESEFATLVHEPELAPELEPMPEREPEPELAPEPVPAHEPGPELEPEPEPEPEPKPEPEPELAPEPEPEPAPEPEPEPEPKADAMNLDKADYDGEMEIDAVPVPQNDGVHETEPNNNLPVDKAGLAEDRILASLGPDQQSELLGFIESHPFMKGHGYPVGRCARQQFVGDVRGKACALRLNQSAVDELVRFIRRIYLETWAEGHGADDYLSEFGEEFDEEDEALFKKERKRKRRAEKNKDKPKKSKKERRSRLENGTIQAEAEKPEIINIEDTASVLPNHAPQVIVDDDLIAITPPKSPESTKKDAASKCESNHDNIAPATSTHSSPSKSRYSDLGSETDPIPLDDEAENEDKRTVTETDAQKSTAAQPAQLTALPERIRVNGKPHEKNYLADWDLGLRDHTISLDNDDNDNVDDADEPGATEEAIASPKPPKSTRKPKKNERKPREGMHNVSEKNTPKFYLSNEAVTVVDPALFEPKTKKTRAERERQRFPDVDEILATTTLPGVMSAEEKKREKNRRKRQKRKQKKRDLKNQEQSEQQSGRQLEKFQPDPKENAENHRPIPDDPEDESMDYSNILEDPHWDLDL</sequence>
<feature type="compositionally biased region" description="Pro residues" evidence="1">
    <location>
        <begin position="169"/>
        <end position="179"/>
    </location>
</feature>
<evidence type="ECO:0000313" key="3">
    <source>
        <dbReference type="Proteomes" id="UP000184300"/>
    </source>
</evidence>